<keyword evidence="1 4" id="KW-0479">Metal-binding</keyword>
<evidence type="ECO:0000256" key="4">
    <source>
        <dbReference type="RuleBase" id="RU361277"/>
    </source>
</evidence>
<evidence type="ECO:0000259" key="6">
    <source>
        <dbReference type="Pfam" id="PF08240"/>
    </source>
</evidence>
<evidence type="ECO:0000259" key="5">
    <source>
        <dbReference type="Pfam" id="PF00107"/>
    </source>
</evidence>
<keyword evidence="8" id="KW-1185">Reference proteome</keyword>
<organism evidence="7 8">
    <name type="scientific">Exophiala bonariae</name>
    <dbReference type="NCBI Taxonomy" id="1690606"/>
    <lineage>
        <taxon>Eukaryota</taxon>
        <taxon>Fungi</taxon>
        <taxon>Dikarya</taxon>
        <taxon>Ascomycota</taxon>
        <taxon>Pezizomycotina</taxon>
        <taxon>Eurotiomycetes</taxon>
        <taxon>Chaetothyriomycetidae</taxon>
        <taxon>Chaetothyriales</taxon>
        <taxon>Herpotrichiellaceae</taxon>
        <taxon>Exophiala</taxon>
    </lineage>
</organism>
<dbReference type="Gene3D" id="3.40.50.720">
    <property type="entry name" value="NAD(P)-binding Rossmann-like Domain"/>
    <property type="match status" value="1"/>
</dbReference>
<evidence type="ECO:0000256" key="2">
    <source>
        <dbReference type="ARBA" id="ARBA00022833"/>
    </source>
</evidence>
<dbReference type="InterPro" id="IPR013149">
    <property type="entry name" value="ADH-like_C"/>
</dbReference>
<protein>
    <recommendedName>
        <fullName evidence="9">Enoyl reductase (ER) domain-containing protein</fullName>
    </recommendedName>
</protein>
<dbReference type="InterPro" id="IPR050129">
    <property type="entry name" value="Zn_alcohol_dh"/>
</dbReference>
<evidence type="ECO:0000256" key="1">
    <source>
        <dbReference type="ARBA" id="ARBA00022723"/>
    </source>
</evidence>
<keyword evidence="2 4" id="KW-0862">Zinc</keyword>
<feature type="domain" description="Alcohol dehydrogenase-like C-terminal" evidence="5">
    <location>
        <begin position="189"/>
        <end position="265"/>
    </location>
</feature>
<keyword evidence="3" id="KW-0560">Oxidoreductase</keyword>
<dbReference type="Proteomes" id="UP001358417">
    <property type="component" value="Unassembled WGS sequence"/>
</dbReference>
<comment type="cofactor">
    <cofactor evidence="4">
        <name>Zn(2+)</name>
        <dbReference type="ChEBI" id="CHEBI:29105"/>
    </cofactor>
</comment>
<dbReference type="SUPFAM" id="SSF51735">
    <property type="entry name" value="NAD(P)-binding Rossmann-fold domains"/>
    <property type="match status" value="1"/>
</dbReference>
<feature type="domain" description="Alcohol dehydrogenase-like N-terminal" evidence="6">
    <location>
        <begin position="34"/>
        <end position="149"/>
    </location>
</feature>
<comment type="caution">
    <text evidence="7">The sequence shown here is derived from an EMBL/GenBank/DDBJ whole genome shotgun (WGS) entry which is preliminary data.</text>
</comment>
<dbReference type="InterPro" id="IPR013154">
    <property type="entry name" value="ADH-like_N"/>
</dbReference>
<dbReference type="PANTHER" id="PTHR43401:SF5">
    <property type="entry name" value="ALCOHOL DEHYDROGENASE-RELATED"/>
    <property type="match status" value="1"/>
</dbReference>
<dbReference type="AlphaFoldDB" id="A0AAV9MV54"/>
<comment type="similarity">
    <text evidence="4">Belongs to the zinc-containing alcohol dehydrogenase family.</text>
</comment>
<dbReference type="PROSITE" id="PS00059">
    <property type="entry name" value="ADH_ZINC"/>
    <property type="match status" value="1"/>
</dbReference>
<accession>A0AAV9MV54</accession>
<dbReference type="PANTHER" id="PTHR43401">
    <property type="entry name" value="L-THREONINE 3-DEHYDROGENASE"/>
    <property type="match status" value="1"/>
</dbReference>
<dbReference type="SUPFAM" id="SSF50129">
    <property type="entry name" value="GroES-like"/>
    <property type="match status" value="1"/>
</dbReference>
<evidence type="ECO:0000313" key="8">
    <source>
        <dbReference type="Proteomes" id="UP001358417"/>
    </source>
</evidence>
<dbReference type="GeneID" id="89978838"/>
<dbReference type="Pfam" id="PF00107">
    <property type="entry name" value="ADH_zinc_N"/>
    <property type="match status" value="1"/>
</dbReference>
<dbReference type="GO" id="GO:0008270">
    <property type="term" value="F:zinc ion binding"/>
    <property type="evidence" value="ECO:0007669"/>
    <property type="project" value="InterPro"/>
</dbReference>
<evidence type="ECO:0000256" key="3">
    <source>
        <dbReference type="ARBA" id="ARBA00023002"/>
    </source>
</evidence>
<evidence type="ECO:0008006" key="9">
    <source>
        <dbReference type="Google" id="ProtNLM"/>
    </source>
</evidence>
<sequence>MSGPDRPKTMLAWRKEYKSKEPMRVEVPVPSAAEDELLIKVHAAGVCHSDIAILESTEPPPGFRHLDSFTLGHEGCGEVVFTGAKVTNFTIGDMVSIMSFAGCLEPTCAECSRGFTQLCADGHHYGLDIDGSFAPYIAIRAAAAIKLPKGVSAAAGAVATDAITTAYHAVVERAQVKCRETILLYGLGGLGFNALQIILSLGARIIAVDKRQAVLEEAIKLGVPREDVVPPDAKSVTDWIQERQLVIDKVVDFLGLPETFESAIQTG</sequence>
<dbReference type="RefSeq" id="XP_064700216.1">
    <property type="nucleotide sequence ID" value="XM_064854217.1"/>
</dbReference>
<dbReference type="InterPro" id="IPR002328">
    <property type="entry name" value="ADH_Zn_CS"/>
</dbReference>
<proteinExistence type="inferred from homology"/>
<dbReference type="InterPro" id="IPR011032">
    <property type="entry name" value="GroES-like_sf"/>
</dbReference>
<dbReference type="GO" id="GO:0016491">
    <property type="term" value="F:oxidoreductase activity"/>
    <property type="evidence" value="ECO:0007669"/>
    <property type="project" value="UniProtKB-KW"/>
</dbReference>
<gene>
    <name evidence="7" type="ORF">LTR84_010682</name>
</gene>
<dbReference type="InterPro" id="IPR036291">
    <property type="entry name" value="NAD(P)-bd_dom_sf"/>
</dbReference>
<name>A0AAV9MV54_9EURO</name>
<reference evidence="7 8" key="1">
    <citation type="submission" date="2023-08" db="EMBL/GenBank/DDBJ databases">
        <title>Black Yeasts Isolated from many extreme environments.</title>
        <authorList>
            <person name="Coleine C."/>
            <person name="Stajich J.E."/>
            <person name="Selbmann L."/>
        </authorList>
    </citation>
    <scope>NUCLEOTIDE SEQUENCE [LARGE SCALE GENOMIC DNA]</scope>
    <source>
        <strain evidence="7 8">CCFEE 5792</strain>
    </source>
</reference>
<dbReference type="EMBL" id="JAVRRD010000047">
    <property type="protein sequence ID" value="KAK5044558.1"/>
    <property type="molecule type" value="Genomic_DNA"/>
</dbReference>
<dbReference type="Pfam" id="PF08240">
    <property type="entry name" value="ADH_N"/>
    <property type="match status" value="1"/>
</dbReference>
<evidence type="ECO:0000313" key="7">
    <source>
        <dbReference type="EMBL" id="KAK5044558.1"/>
    </source>
</evidence>
<dbReference type="Gene3D" id="3.90.180.10">
    <property type="entry name" value="Medium-chain alcohol dehydrogenases, catalytic domain"/>
    <property type="match status" value="1"/>
</dbReference>